<protein>
    <submittedName>
        <fullName evidence="1">Uncharacterized protein</fullName>
    </submittedName>
</protein>
<dbReference type="RefSeq" id="WP_348027872.1">
    <property type="nucleotide sequence ID" value="NZ_CP129113.1"/>
</dbReference>
<evidence type="ECO:0000313" key="1">
    <source>
        <dbReference type="EMBL" id="WLV24640.1"/>
    </source>
</evidence>
<reference evidence="1" key="1">
    <citation type="submission" date="2023-06" db="EMBL/GenBank/DDBJ databases">
        <title>A Treasure from Seagulls: Isolation and Description of Aciduricobacillus qingdaonensis gen. nov., sp. nov., a Rare Obligately Uric Acid-utilizing Member in the Family Bacillaceae.</title>
        <authorList>
            <person name="Liu W."/>
            <person name="Wang B."/>
        </authorList>
    </citation>
    <scope>NUCLEOTIDE SEQUENCE</scope>
    <source>
        <strain evidence="1">44XB</strain>
    </source>
</reference>
<gene>
    <name evidence="1" type="ORF">QR721_13515</name>
</gene>
<sequence>MSKSEMMDKHLDSTENTIDSAVVCEVVESTFGLDLDEAPILENVNAIEGCSSTDGKLLSRVVIDSYLNQCKEELTGPVIRGMINRIFGVNLDAISSLEGKRISLYSKGQWIVHNKKDLFVVHTGIRDVDVKIYPTTYFTEQTGLSGLPMDLQQLLMNLGYTYNKENGSYYYINPTGEAVPDQFKGKTMQAIGKVIHESFSSL</sequence>
<dbReference type="EMBL" id="CP129113">
    <property type="protein sequence ID" value="WLV24640.1"/>
    <property type="molecule type" value="Genomic_DNA"/>
</dbReference>
<keyword evidence="2" id="KW-1185">Reference proteome</keyword>
<name>A0ABY9KVC3_9BACI</name>
<organism evidence="1 2">
    <name type="scientific">Aciduricibacillus chroicocephali</name>
    <dbReference type="NCBI Taxonomy" id="3054939"/>
    <lineage>
        <taxon>Bacteria</taxon>
        <taxon>Bacillati</taxon>
        <taxon>Bacillota</taxon>
        <taxon>Bacilli</taxon>
        <taxon>Bacillales</taxon>
        <taxon>Bacillaceae</taxon>
        <taxon>Aciduricibacillus</taxon>
    </lineage>
</organism>
<dbReference type="Proteomes" id="UP001180087">
    <property type="component" value="Chromosome"/>
</dbReference>
<evidence type="ECO:0000313" key="2">
    <source>
        <dbReference type="Proteomes" id="UP001180087"/>
    </source>
</evidence>
<proteinExistence type="predicted"/>
<accession>A0ABY9KVC3</accession>